<gene>
    <name evidence="2" type="ORF">C361_06901</name>
</gene>
<accession>A0A854Q9T5</accession>
<protein>
    <submittedName>
        <fullName evidence="2">Uncharacterized protein</fullName>
    </submittedName>
</protein>
<keyword evidence="1" id="KW-0812">Transmembrane</keyword>
<evidence type="ECO:0000313" key="3">
    <source>
        <dbReference type="Proteomes" id="UP000199727"/>
    </source>
</evidence>
<keyword evidence="1" id="KW-0472">Membrane</keyword>
<feature type="transmembrane region" description="Helical" evidence="1">
    <location>
        <begin position="15"/>
        <end position="32"/>
    </location>
</feature>
<proteinExistence type="predicted"/>
<name>A0A854Q9T5_CRYNE</name>
<reference evidence="2 3" key="1">
    <citation type="submission" date="2017-06" db="EMBL/GenBank/DDBJ databases">
        <title>Global population genomics of the pathogenic fungus Cryptococcus neoformans var. grubii.</title>
        <authorList>
            <person name="Cuomo C."/>
            <person name="Litvintseva A."/>
            <person name="Chen Y."/>
            <person name="Young S."/>
            <person name="Zeng Q."/>
            <person name="Chapman S."/>
            <person name="Gujja S."/>
            <person name="Saif S."/>
            <person name="Birren B."/>
        </authorList>
    </citation>
    <scope>NUCLEOTIDE SEQUENCE [LARGE SCALE GENOMIC DNA]</scope>
    <source>
        <strain evidence="2 3">Tu259-1</strain>
    </source>
</reference>
<dbReference type="EMBL" id="AMKT01000113">
    <property type="protein sequence ID" value="OXG10207.1"/>
    <property type="molecule type" value="Genomic_DNA"/>
</dbReference>
<evidence type="ECO:0000313" key="2">
    <source>
        <dbReference type="EMBL" id="OXG10207.1"/>
    </source>
</evidence>
<evidence type="ECO:0000256" key="1">
    <source>
        <dbReference type="SAM" id="Phobius"/>
    </source>
</evidence>
<comment type="caution">
    <text evidence="2">The sequence shown here is derived from an EMBL/GenBank/DDBJ whole genome shotgun (WGS) entry which is preliminary data.</text>
</comment>
<dbReference type="AlphaFoldDB" id="A0A854Q9T5"/>
<organism evidence="2 3">
    <name type="scientific">Cryptococcus neoformans Tu259-1</name>
    <dbReference type="NCBI Taxonomy" id="1230072"/>
    <lineage>
        <taxon>Eukaryota</taxon>
        <taxon>Fungi</taxon>
        <taxon>Dikarya</taxon>
        <taxon>Basidiomycota</taxon>
        <taxon>Agaricomycotina</taxon>
        <taxon>Tremellomycetes</taxon>
        <taxon>Tremellales</taxon>
        <taxon>Cryptococcaceae</taxon>
        <taxon>Cryptococcus</taxon>
        <taxon>Cryptococcus neoformans species complex</taxon>
    </lineage>
</organism>
<keyword evidence="1" id="KW-1133">Transmembrane helix</keyword>
<sequence>MRNGPSGPRHLRQIYHMYHMPLSILSLLSIRLRHIKLRSHMKGLLTSTMPT</sequence>
<dbReference type="Proteomes" id="UP000199727">
    <property type="component" value="Unassembled WGS sequence"/>
</dbReference>